<feature type="domain" description="K Homology" evidence="3">
    <location>
        <begin position="386"/>
        <end position="464"/>
    </location>
</feature>
<protein>
    <recommendedName>
        <fullName evidence="3">K Homology domain-containing protein</fullName>
    </recommendedName>
</protein>
<feature type="region of interest" description="Disordered" evidence="2">
    <location>
        <begin position="348"/>
        <end position="384"/>
    </location>
</feature>
<feature type="compositionally biased region" description="Basic and acidic residues" evidence="2">
    <location>
        <begin position="355"/>
        <end position="380"/>
    </location>
</feature>
<keyword evidence="1" id="KW-0694">RNA-binding</keyword>
<feature type="region of interest" description="Disordered" evidence="2">
    <location>
        <begin position="71"/>
        <end position="108"/>
    </location>
</feature>
<dbReference type="AlphaFoldDB" id="A0A7S4PTK7"/>
<feature type="compositionally biased region" description="Basic and acidic residues" evidence="2">
    <location>
        <begin position="245"/>
        <end position="259"/>
    </location>
</feature>
<dbReference type="PANTHER" id="PTHR15744:SF0">
    <property type="entry name" value="KH HOMOLOGY DOMAIN-CONTAINING PROTEIN 4"/>
    <property type="match status" value="1"/>
</dbReference>
<dbReference type="Gene3D" id="3.30.1370.10">
    <property type="entry name" value="K Homology domain, type 1"/>
    <property type="match status" value="3"/>
</dbReference>
<gene>
    <name evidence="4" type="ORF">AMON00008_LOCUS427</name>
</gene>
<dbReference type="PANTHER" id="PTHR15744">
    <property type="entry name" value="BLOM7"/>
    <property type="match status" value="1"/>
</dbReference>
<reference evidence="4" key="1">
    <citation type="submission" date="2021-01" db="EMBL/GenBank/DDBJ databases">
        <authorList>
            <person name="Corre E."/>
            <person name="Pelletier E."/>
            <person name="Niang G."/>
            <person name="Scheremetjew M."/>
            <person name="Finn R."/>
            <person name="Kale V."/>
            <person name="Holt S."/>
            <person name="Cochrane G."/>
            <person name="Meng A."/>
            <person name="Brown T."/>
            <person name="Cohen L."/>
        </authorList>
    </citation>
    <scope>NUCLEOTIDE SEQUENCE</scope>
    <source>
        <strain evidence="4">CCMP3105</strain>
    </source>
</reference>
<proteinExistence type="predicted"/>
<dbReference type="SUPFAM" id="SSF54791">
    <property type="entry name" value="Eukaryotic type KH-domain (KH-domain type I)"/>
    <property type="match status" value="3"/>
</dbReference>
<evidence type="ECO:0000259" key="3">
    <source>
        <dbReference type="SMART" id="SM00322"/>
    </source>
</evidence>
<evidence type="ECO:0000256" key="1">
    <source>
        <dbReference type="PROSITE-ProRule" id="PRU00117"/>
    </source>
</evidence>
<dbReference type="SMART" id="SM00322">
    <property type="entry name" value="KH"/>
    <property type="match status" value="3"/>
</dbReference>
<dbReference type="InterPro" id="IPR031121">
    <property type="entry name" value="RIK/BLOM7"/>
</dbReference>
<dbReference type="PROSITE" id="PS50084">
    <property type="entry name" value="KH_TYPE_1"/>
    <property type="match status" value="3"/>
</dbReference>
<dbReference type="InterPro" id="IPR055256">
    <property type="entry name" value="KH_1_KHDC4/BBP-like"/>
</dbReference>
<feature type="domain" description="K Homology" evidence="3">
    <location>
        <begin position="126"/>
        <end position="202"/>
    </location>
</feature>
<feature type="region of interest" description="Disordered" evidence="2">
    <location>
        <begin position="212"/>
        <end position="259"/>
    </location>
</feature>
<evidence type="ECO:0000313" key="4">
    <source>
        <dbReference type="EMBL" id="CAE4560808.1"/>
    </source>
</evidence>
<organism evidence="4">
    <name type="scientific">Alexandrium monilatum</name>
    <dbReference type="NCBI Taxonomy" id="311494"/>
    <lineage>
        <taxon>Eukaryota</taxon>
        <taxon>Sar</taxon>
        <taxon>Alveolata</taxon>
        <taxon>Dinophyceae</taxon>
        <taxon>Gonyaulacales</taxon>
        <taxon>Pyrocystaceae</taxon>
        <taxon>Alexandrium</taxon>
    </lineage>
</organism>
<accession>A0A7S4PTK7</accession>
<dbReference type="GO" id="GO:0005634">
    <property type="term" value="C:nucleus"/>
    <property type="evidence" value="ECO:0007669"/>
    <property type="project" value="InterPro"/>
</dbReference>
<name>A0A7S4PTK7_9DINO</name>
<dbReference type="Pfam" id="PF22675">
    <property type="entry name" value="KH-I_KHDC4-BBP"/>
    <property type="match status" value="3"/>
</dbReference>
<dbReference type="InterPro" id="IPR004087">
    <property type="entry name" value="KH_dom"/>
</dbReference>
<feature type="region of interest" description="Disordered" evidence="2">
    <location>
        <begin position="473"/>
        <end position="504"/>
    </location>
</feature>
<feature type="domain" description="K Homology" evidence="3">
    <location>
        <begin position="270"/>
        <end position="334"/>
    </location>
</feature>
<dbReference type="EMBL" id="HBNR01000546">
    <property type="protein sequence ID" value="CAE4560808.1"/>
    <property type="molecule type" value="Transcribed_RNA"/>
</dbReference>
<evidence type="ECO:0000256" key="2">
    <source>
        <dbReference type="SAM" id="MobiDB-lite"/>
    </source>
</evidence>
<dbReference type="GO" id="GO:0003723">
    <property type="term" value="F:RNA binding"/>
    <property type="evidence" value="ECO:0007669"/>
    <property type="project" value="UniProtKB-UniRule"/>
</dbReference>
<dbReference type="InterPro" id="IPR036612">
    <property type="entry name" value="KH_dom_type_1_sf"/>
</dbReference>
<sequence>MGMAEDPLRDFVVEAGRRLDRPPEEVEPYAKILADNWFDSPESLADTKPEELANQGIPLRFAKELITAAARGPRLGGGRRVPPVAAKGKGRGDSKGAPPPQRGGSVPAVRRREEAWGGGGGGGAPAGGELKQRIALWEAEPGFNLRGAVIGERGRNVHHIQDQTGARLWLHGEPGEPLRVEISAGNARDLSRAARLTRDLLGAVREEYEQWRREHGQWQEPGTEGKGAGKRQERAKGKNPGKGGKCAEPRDGRWREPGKGRDGIFREVLDLWECEQGFNIKGKVIGDSGRNVHHIQDQTGARLWLSGEPARLEVTADSPDGLRRAVQMAQDLLGAVYEEYAEWLNGEGANGGGGLRDRAKGKGGKDRGKDQGKGKRKDGGKASADGAVGKVIKLKQTDPAFRLRGTFIGDSGRNIHHIQDQTGARLWLHGESGQEMQLEIKASSAAQLESAVELAQDLIRSVYEAYDEWVRQGGADRDLGPGKGRGRRRDHRDDELPAKHARSA</sequence>